<keyword evidence="2" id="KW-1185">Reference proteome</keyword>
<sequence>MARKAMKKLYPSWRLFVDEVMDLLEPFWLGVQSREEVHFIHLIGYGKRQKAKEILTELLEILDLQSESIFLWETTDINAPSTFAQLRAFQESYAVFPKVVVTDFFTEYLYEYEDQEFHENGKLKEFLTQRKSLDFSYFETRPTNARGSLVISYLDVFNQSSFVRSRLMFQFLWENAERDMTFIRKNYIPEETQPLFENGYIRRDEMVFFSKDEPAQILLAIELQKVTQALEINGSNLIGIPIKLTRNAMEYFLSYIFYQKLRPAQLHRAAEDFFLPVFRQYPRMTKKVSRLPHQIQLDFKGGWIYELLID</sequence>
<dbReference type="EMBL" id="QKTX01000014">
    <property type="protein sequence ID" value="PZV79579.1"/>
    <property type="molecule type" value="Genomic_DNA"/>
</dbReference>
<gene>
    <name evidence="1" type="ORF">CLV31_11411</name>
</gene>
<reference evidence="1 2" key="1">
    <citation type="submission" date="2018-06" db="EMBL/GenBank/DDBJ databases">
        <title>Genomic Encyclopedia of Archaeal and Bacterial Type Strains, Phase II (KMG-II): from individual species to whole genera.</title>
        <authorList>
            <person name="Goeker M."/>
        </authorList>
    </citation>
    <scope>NUCLEOTIDE SEQUENCE [LARGE SCALE GENOMIC DNA]</scope>
    <source>
        <strain evidence="1 2">T4</strain>
    </source>
</reference>
<dbReference type="AlphaFoldDB" id="A0A326RMC5"/>
<accession>A0A326RMC5</accession>
<protein>
    <submittedName>
        <fullName evidence="1">Uncharacterized protein</fullName>
    </submittedName>
</protein>
<comment type="caution">
    <text evidence="1">The sequence shown here is derived from an EMBL/GenBank/DDBJ whole genome shotgun (WGS) entry which is preliminary data.</text>
</comment>
<evidence type="ECO:0000313" key="2">
    <source>
        <dbReference type="Proteomes" id="UP000248917"/>
    </source>
</evidence>
<evidence type="ECO:0000313" key="1">
    <source>
        <dbReference type="EMBL" id="PZV79579.1"/>
    </source>
</evidence>
<proteinExistence type="predicted"/>
<dbReference type="Proteomes" id="UP000248917">
    <property type="component" value="Unassembled WGS sequence"/>
</dbReference>
<organism evidence="1 2">
    <name type="scientific">Algoriphagus aquaeductus</name>
    <dbReference type="NCBI Taxonomy" id="475299"/>
    <lineage>
        <taxon>Bacteria</taxon>
        <taxon>Pseudomonadati</taxon>
        <taxon>Bacteroidota</taxon>
        <taxon>Cytophagia</taxon>
        <taxon>Cytophagales</taxon>
        <taxon>Cyclobacteriaceae</taxon>
        <taxon>Algoriphagus</taxon>
    </lineage>
</organism>
<name>A0A326RMC5_9BACT</name>